<dbReference type="AlphaFoldDB" id="A0A812CAC2"/>
<dbReference type="InterPro" id="IPR035940">
    <property type="entry name" value="CAP_sf"/>
</dbReference>
<protein>
    <submittedName>
        <fullName evidence="3">CRISP</fullName>
    </submittedName>
</protein>
<dbReference type="SUPFAM" id="SSF55797">
    <property type="entry name" value="PR-1-like"/>
    <property type="match status" value="1"/>
</dbReference>
<evidence type="ECO:0000313" key="3">
    <source>
        <dbReference type="EMBL" id="CAE1258453.1"/>
    </source>
</evidence>
<sequence length="339" mass="37716">MKASVLSIFVFLIICMTVSSALDCPIMFQGIKGHSACLAKSPDYVSGSISKEDINLILNEHNKYRASVDPPACNMLKVYWNDNLAYVAQKWAQNCKFSHDKFLARYIPGDFAAGQNLGKGFGSWSDCIAAWYNEKKDFIYNGTVTFAKVGHYTQLVWGTSSAIGCGYAKCKDFPIYVCNYGPSGNSQGSINRPYEKCNEKKPLKDCNGKFCKNDGAMKSDNCECNCKPYKHIYGPDCSVNCTAKDEALCQNVFDEKSCSFSNVPAMCPWLCKICPYLDQKKSENKTSPKPTTMWPYWSTETSTIQSSKTTWPGSSGTAVFKHSMMSTLSLMMLILMVLT</sequence>
<proteinExistence type="predicted"/>
<feature type="domain" description="SCP" evidence="2">
    <location>
        <begin position="52"/>
        <end position="188"/>
    </location>
</feature>
<evidence type="ECO:0000259" key="2">
    <source>
        <dbReference type="SMART" id="SM00198"/>
    </source>
</evidence>
<dbReference type="GO" id="GO:0005576">
    <property type="term" value="C:extracellular region"/>
    <property type="evidence" value="ECO:0007669"/>
    <property type="project" value="InterPro"/>
</dbReference>
<feature type="chain" id="PRO_5032471514" evidence="1">
    <location>
        <begin position="22"/>
        <end position="339"/>
    </location>
</feature>
<dbReference type="Pfam" id="PF00188">
    <property type="entry name" value="CAP"/>
    <property type="match status" value="1"/>
</dbReference>
<dbReference type="PRINTS" id="PR00837">
    <property type="entry name" value="V5TPXLIKE"/>
</dbReference>
<comment type="caution">
    <text evidence="3">The sequence shown here is derived from an EMBL/GenBank/DDBJ whole genome shotgun (WGS) entry which is preliminary data.</text>
</comment>
<keyword evidence="1" id="KW-0732">Signal</keyword>
<evidence type="ECO:0000313" key="4">
    <source>
        <dbReference type="Proteomes" id="UP000597762"/>
    </source>
</evidence>
<dbReference type="PROSITE" id="PS01009">
    <property type="entry name" value="CRISP_1"/>
    <property type="match status" value="1"/>
</dbReference>
<evidence type="ECO:0000256" key="1">
    <source>
        <dbReference type="SAM" id="SignalP"/>
    </source>
</evidence>
<keyword evidence="4" id="KW-1185">Reference proteome</keyword>
<dbReference type="InterPro" id="IPR001283">
    <property type="entry name" value="CRISP-related"/>
</dbReference>
<feature type="signal peptide" evidence="1">
    <location>
        <begin position="1"/>
        <end position="21"/>
    </location>
</feature>
<dbReference type="OrthoDB" id="737510at2759"/>
<dbReference type="PANTHER" id="PTHR10334">
    <property type="entry name" value="CYSTEINE-RICH SECRETORY PROTEIN-RELATED"/>
    <property type="match status" value="1"/>
</dbReference>
<reference evidence="3" key="1">
    <citation type="submission" date="2021-01" db="EMBL/GenBank/DDBJ databases">
        <authorList>
            <person name="Li R."/>
            <person name="Bekaert M."/>
        </authorList>
    </citation>
    <scope>NUCLEOTIDE SEQUENCE</scope>
    <source>
        <strain evidence="3">Farmed</strain>
    </source>
</reference>
<gene>
    <name evidence="3" type="ORF">SPHA_31237</name>
</gene>
<dbReference type="EMBL" id="CAHIKZ030001275">
    <property type="protein sequence ID" value="CAE1258453.1"/>
    <property type="molecule type" value="Genomic_DNA"/>
</dbReference>
<name>A0A812CAC2_ACAPH</name>
<dbReference type="Gene3D" id="3.40.33.10">
    <property type="entry name" value="CAP"/>
    <property type="match status" value="1"/>
</dbReference>
<dbReference type="InterPro" id="IPR014044">
    <property type="entry name" value="CAP_dom"/>
</dbReference>
<accession>A0A812CAC2</accession>
<dbReference type="InterPro" id="IPR018244">
    <property type="entry name" value="Allrgn_V5/Tpx1_CS"/>
</dbReference>
<dbReference type="Proteomes" id="UP000597762">
    <property type="component" value="Unassembled WGS sequence"/>
</dbReference>
<organism evidence="3 4">
    <name type="scientific">Acanthosepion pharaonis</name>
    <name type="common">Pharaoh cuttlefish</name>
    <name type="synonym">Sepia pharaonis</name>
    <dbReference type="NCBI Taxonomy" id="158019"/>
    <lineage>
        <taxon>Eukaryota</taxon>
        <taxon>Metazoa</taxon>
        <taxon>Spiralia</taxon>
        <taxon>Lophotrochozoa</taxon>
        <taxon>Mollusca</taxon>
        <taxon>Cephalopoda</taxon>
        <taxon>Coleoidea</taxon>
        <taxon>Decapodiformes</taxon>
        <taxon>Sepiida</taxon>
        <taxon>Sepiina</taxon>
        <taxon>Sepiidae</taxon>
        <taxon>Acanthosepion</taxon>
    </lineage>
</organism>
<dbReference type="SMART" id="SM00198">
    <property type="entry name" value="SCP"/>
    <property type="match status" value="1"/>
</dbReference>